<gene>
    <name evidence="3" type="ORF">PXEA_LOCUS23381</name>
</gene>
<keyword evidence="4" id="KW-1185">Reference proteome</keyword>
<evidence type="ECO:0000313" key="4">
    <source>
        <dbReference type="Proteomes" id="UP000784294"/>
    </source>
</evidence>
<dbReference type="EMBL" id="CAAALY010107894">
    <property type="protein sequence ID" value="VEL29941.1"/>
    <property type="molecule type" value="Genomic_DNA"/>
</dbReference>
<protein>
    <submittedName>
        <fullName evidence="3">Uncharacterized protein</fullName>
    </submittedName>
</protein>
<dbReference type="InterPro" id="IPR020954">
    <property type="entry name" value="Rickettsia_antigen_120kDa"/>
</dbReference>
<feature type="compositionally biased region" description="Pro residues" evidence="2">
    <location>
        <begin position="374"/>
        <end position="391"/>
    </location>
</feature>
<feature type="region of interest" description="Disordered" evidence="2">
    <location>
        <begin position="374"/>
        <end position="407"/>
    </location>
</feature>
<name>A0A448X798_9PLAT</name>
<comment type="caution">
    <text evidence="3">The sequence shown here is derived from an EMBL/GenBank/DDBJ whole genome shotgun (WGS) entry which is preliminary data.</text>
</comment>
<keyword evidence="1" id="KW-0963">Cytoplasm</keyword>
<dbReference type="Pfam" id="PF12574">
    <property type="entry name" value="120_Rick_ant"/>
    <property type="match status" value="1"/>
</dbReference>
<evidence type="ECO:0000313" key="3">
    <source>
        <dbReference type="EMBL" id="VEL29941.1"/>
    </source>
</evidence>
<dbReference type="AlphaFoldDB" id="A0A448X798"/>
<dbReference type="Proteomes" id="UP000784294">
    <property type="component" value="Unassembled WGS sequence"/>
</dbReference>
<accession>A0A448X798</accession>
<feature type="non-terminal residue" evidence="3">
    <location>
        <position position="407"/>
    </location>
</feature>
<feature type="compositionally biased region" description="Basic and acidic residues" evidence="2">
    <location>
        <begin position="397"/>
        <end position="407"/>
    </location>
</feature>
<evidence type="ECO:0000256" key="1">
    <source>
        <dbReference type="ARBA" id="ARBA00022490"/>
    </source>
</evidence>
<organism evidence="3 4">
    <name type="scientific">Protopolystoma xenopodis</name>
    <dbReference type="NCBI Taxonomy" id="117903"/>
    <lineage>
        <taxon>Eukaryota</taxon>
        <taxon>Metazoa</taxon>
        <taxon>Spiralia</taxon>
        <taxon>Lophotrochozoa</taxon>
        <taxon>Platyhelminthes</taxon>
        <taxon>Monogenea</taxon>
        <taxon>Polyopisthocotylea</taxon>
        <taxon>Polystomatidea</taxon>
        <taxon>Polystomatidae</taxon>
        <taxon>Protopolystoma</taxon>
    </lineage>
</organism>
<proteinExistence type="predicted"/>
<evidence type="ECO:0000256" key="2">
    <source>
        <dbReference type="SAM" id="MobiDB-lite"/>
    </source>
</evidence>
<reference evidence="3" key="1">
    <citation type="submission" date="2018-11" db="EMBL/GenBank/DDBJ databases">
        <authorList>
            <consortium name="Pathogen Informatics"/>
        </authorList>
    </citation>
    <scope>NUCLEOTIDE SEQUENCE</scope>
</reference>
<sequence>MSGNDQEPSLNLSDTTSLDPYLISEEDELALDQVFFHDTEAEAVLKKEDLHLDSIDPIIAAIRKEIIEEQRNIITQYLIDNQLAKEEQVSDPEKFRKYCADEEHQEHIKEAHNNPRTKALLEQAEIKGYQTVHSQFSGRFSTMNWSDGAGKNNRTGVTTKTQIVRNSNGDEIAKLTESTHKLTPPQMVQKSDGTSVEIRSYRTIDFPRSLEGGTGPMHLSLAVKDQNGNNIAANRAVYFTAHYDDNEELVEVSSPKPVKFNSDEPDAIGYIEHGGQIYTLPVTRAKYQEMMQEVARNNGHDVDISQTIDNNAVDLIETSVQKSERMSQQHINSYDETNLYEAPPISIDPPVTCVATLISELPLETAEVINSTIPIPPFAPSSSPPPLPTSPKPGRKTSSEEFDKELQ</sequence>